<feature type="compositionally biased region" description="Polar residues" evidence="1">
    <location>
        <begin position="417"/>
        <end position="427"/>
    </location>
</feature>
<feature type="region of interest" description="Disordered" evidence="1">
    <location>
        <begin position="52"/>
        <end position="150"/>
    </location>
</feature>
<dbReference type="EMBL" id="KN848070">
    <property type="protein sequence ID" value="KIX98755.1"/>
    <property type="molecule type" value="Genomic_DNA"/>
</dbReference>
<feature type="compositionally biased region" description="Basic and acidic residues" evidence="1">
    <location>
        <begin position="121"/>
        <end position="133"/>
    </location>
</feature>
<dbReference type="RefSeq" id="XP_016632878.1">
    <property type="nucleotide sequence ID" value="XM_016775719.1"/>
</dbReference>
<accession>A0A0D2HA49</accession>
<dbReference type="GeneID" id="27710962"/>
<feature type="region of interest" description="Disordered" evidence="1">
    <location>
        <begin position="244"/>
        <end position="266"/>
    </location>
</feature>
<dbReference type="OrthoDB" id="2537141at2759"/>
<dbReference type="STRING" id="1442371.A0A0D2HA49"/>
<keyword evidence="3" id="KW-1185">Reference proteome</keyword>
<evidence type="ECO:0000313" key="3">
    <source>
        <dbReference type="Proteomes" id="UP000053411"/>
    </source>
</evidence>
<evidence type="ECO:0000256" key="1">
    <source>
        <dbReference type="SAM" id="MobiDB-lite"/>
    </source>
</evidence>
<dbReference type="Proteomes" id="UP000053411">
    <property type="component" value="Unassembled WGS sequence"/>
</dbReference>
<feature type="compositionally biased region" description="Polar residues" evidence="1">
    <location>
        <begin position="611"/>
        <end position="624"/>
    </location>
</feature>
<reference evidence="2 3" key="1">
    <citation type="submission" date="2015-01" db="EMBL/GenBank/DDBJ databases">
        <title>The Genome Sequence of Fonsecaea multimorphosa CBS 102226.</title>
        <authorList>
            <consortium name="The Broad Institute Genomics Platform"/>
            <person name="Cuomo C."/>
            <person name="de Hoog S."/>
            <person name="Gorbushina A."/>
            <person name="Stielow B."/>
            <person name="Teixiera M."/>
            <person name="Abouelleil A."/>
            <person name="Chapman S.B."/>
            <person name="Priest M."/>
            <person name="Young S.K."/>
            <person name="Wortman J."/>
            <person name="Nusbaum C."/>
            <person name="Birren B."/>
        </authorList>
    </citation>
    <scope>NUCLEOTIDE SEQUENCE [LARGE SCALE GENOMIC DNA]</scope>
    <source>
        <strain evidence="2 3">CBS 102226</strain>
    </source>
</reference>
<feature type="compositionally biased region" description="Low complexity" evidence="1">
    <location>
        <begin position="252"/>
        <end position="265"/>
    </location>
</feature>
<feature type="compositionally biased region" description="Basic residues" evidence="1">
    <location>
        <begin position="111"/>
        <end position="120"/>
    </location>
</feature>
<feature type="region of interest" description="Disordered" evidence="1">
    <location>
        <begin position="413"/>
        <end position="436"/>
    </location>
</feature>
<name>A0A0D2HA49_9EURO</name>
<organism evidence="2 3">
    <name type="scientific">Fonsecaea multimorphosa CBS 102226</name>
    <dbReference type="NCBI Taxonomy" id="1442371"/>
    <lineage>
        <taxon>Eukaryota</taxon>
        <taxon>Fungi</taxon>
        <taxon>Dikarya</taxon>
        <taxon>Ascomycota</taxon>
        <taxon>Pezizomycotina</taxon>
        <taxon>Eurotiomycetes</taxon>
        <taxon>Chaetothyriomycetidae</taxon>
        <taxon>Chaetothyriales</taxon>
        <taxon>Herpotrichiellaceae</taxon>
        <taxon>Fonsecaea</taxon>
    </lineage>
</organism>
<dbReference type="AlphaFoldDB" id="A0A0D2HA49"/>
<evidence type="ECO:0000313" key="2">
    <source>
        <dbReference type="EMBL" id="KIX98755.1"/>
    </source>
</evidence>
<proteinExistence type="predicted"/>
<feature type="region of interest" description="Disordered" evidence="1">
    <location>
        <begin position="595"/>
        <end position="638"/>
    </location>
</feature>
<gene>
    <name evidence="2" type="ORF">Z520_05216</name>
</gene>
<dbReference type="VEuPathDB" id="FungiDB:Z520_05216"/>
<sequence>MTGSGTLVHFFAHQELQDEKVIACKLDWGLAEMICKTRWTREPVSELLNLKQSGASHQGQHRSPGKEAQFKSRASIQAQLGPASDTPSVAWPKDGTNRLEDTNVLDASQKYARKQRHKTKPDRYEYKDANEKTSKKRESKTRAKKKSAAPLNHDFQAPNVASERLILHPNSGPGFLAKAKSSANAGKRELPDLTFSEMAFLKRKRQEDDTHLLKSKEHSLRRKCDKSLSHEIAQFFSRPAGMRREGQCLRKPPSSESRVSWSVSPLQDRAPTLHQRLSSLAQPSKSGRIHLHEAHGPATPSMVRPTSSNGDEFLEKFTTDALLHGVEEFSKGEKRRFSLNDLKRLAAHAASDLTGDEGPRHDDATASDVNALNNQLHLSMPPLSIKIPDSPQPIKDQLQQILYQTAEDCNDLKTECPSVQPSNQNRGQPHADSEKQDVNRTLLPASAASRQLVSPTCRPGLFWNGFSEMRGRSPHVCHSENRLGDGELSLCADSNLEFQGCAADSVHPTRPLPANPVVVGILMNRTEALDAVVGSPSELDEFDRKLLGLETELALSASGAMVDRESPLYGTDVERSLRDSGGYWCGSLQDGVADGHQAHDPFGGRGLRNVSMDNSLSHGRQELSQPHRHVSQGPSEGFSGFSRRHVLY</sequence>
<protein>
    <submittedName>
        <fullName evidence="2">Uncharacterized protein</fullName>
    </submittedName>
</protein>
<feature type="compositionally biased region" description="Basic residues" evidence="1">
    <location>
        <begin position="134"/>
        <end position="147"/>
    </location>
</feature>